<accession>A0A4Y2W994</accession>
<protein>
    <submittedName>
        <fullName evidence="1">Uncharacterized protein</fullName>
    </submittedName>
</protein>
<proteinExistence type="predicted"/>
<evidence type="ECO:0000313" key="2">
    <source>
        <dbReference type="Proteomes" id="UP000499080"/>
    </source>
</evidence>
<keyword evidence="2" id="KW-1185">Reference proteome</keyword>
<evidence type="ECO:0000313" key="1">
    <source>
        <dbReference type="EMBL" id="GBO32720.1"/>
    </source>
</evidence>
<name>A0A4Y2W994_ARAVE</name>
<dbReference type="Proteomes" id="UP000499080">
    <property type="component" value="Unassembled WGS sequence"/>
</dbReference>
<sequence>MRCASAKFGPKLLSSDPKEDRLSAALDLFESAENDVIVLRSLSTSGSDIEITHVKKEERDSSSETYSYEVQKSKRLRGEEYISIRKGFTVPAKSNNTCLLL</sequence>
<dbReference type="EMBL" id="BGPR01056205">
    <property type="protein sequence ID" value="GBO32720.1"/>
    <property type="molecule type" value="Genomic_DNA"/>
</dbReference>
<dbReference type="OrthoDB" id="6747067at2759"/>
<comment type="caution">
    <text evidence="1">The sequence shown here is derived from an EMBL/GenBank/DDBJ whole genome shotgun (WGS) entry which is preliminary data.</text>
</comment>
<gene>
    <name evidence="1" type="ORF">AVEN_206580_1</name>
</gene>
<organism evidence="1 2">
    <name type="scientific">Araneus ventricosus</name>
    <name type="common">Orbweaver spider</name>
    <name type="synonym">Epeira ventricosa</name>
    <dbReference type="NCBI Taxonomy" id="182803"/>
    <lineage>
        <taxon>Eukaryota</taxon>
        <taxon>Metazoa</taxon>
        <taxon>Ecdysozoa</taxon>
        <taxon>Arthropoda</taxon>
        <taxon>Chelicerata</taxon>
        <taxon>Arachnida</taxon>
        <taxon>Araneae</taxon>
        <taxon>Araneomorphae</taxon>
        <taxon>Entelegynae</taxon>
        <taxon>Araneoidea</taxon>
        <taxon>Araneidae</taxon>
        <taxon>Araneus</taxon>
    </lineage>
</organism>
<reference evidence="1 2" key="1">
    <citation type="journal article" date="2019" name="Sci. Rep.">
        <title>Orb-weaving spider Araneus ventricosus genome elucidates the spidroin gene catalogue.</title>
        <authorList>
            <person name="Kono N."/>
            <person name="Nakamura H."/>
            <person name="Ohtoshi R."/>
            <person name="Moran D.A.P."/>
            <person name="Shinohara A."/>
            <person name="Yoshida Y."/>
            <person name="Fujiwara M."/>
            <person name="Mori M."/>
            <person name="Tomita M."/>
            <person name="Arakawa K."/>
        </authorList>
    </citation>
    <scope>NUCLEOTIDE SEQUENCE [LARGE SCALE GENOMIC DNA]</scope>
</reference>
<dbReference type="AlphaFoldDB" id="A0A4Y2W994"/>